<comment type="caution">
    <text evidence="3">The sequence shown here is derived from an EMBL/GenBank/DDBJ whole genome shotgun (WGS) entry which is preliminary data.</text>
</comment>
<dbReference type="GO" id="GO:0016020">
    <property type="term" value="C:membrane"/>
    <property type="evidence" value="ECO:0007669"/>
    <property type="project" value="TreeGrafter"/>
</dbReference>
<keyword evidence="1" id="KW-0472">Membrane</keyword>
<dbReference type="Pfam" id="PF13962">
    <property type="entry name" value="PGG"/>
    <property type="match status" value="1"/>
</dbReference>
<feature type="transmembrane region" description="Helical" evidence="1">
    <location>
        <begin position="114"/>
        <end position="144"/>
    </location>
</feature>
<evidence type="ECO:0000259" key="2">
    <source>
        <dbReference type="Pfam" id="PF13962"/>
    </source>
</evidence>
<dbReference type="Proteomes" id="UP001229421">
    <property type="component" value="Unassembled WGS sequence"/>
</dbReference>
<sequence length="462" mass="52273">MMPPYIVDSKNKDGQTPYELFSKENEDFITKGLKWMKDCMVVATLIITVAFAVAFTVPGGYNQDHGFPIFLHKPAFLVFVIADAISLFSSSTSLLVFLFILISHHEEQDFLNSLPRLVMIGLLGLFISLAAMMVTFSASFFVLYHKGLKWVPILIAALATLPVFLFAVLQTPLWVDMFRATYEGDYLFNSKRRVLYPAKTNHYHIVTGQFSSTSSPSPLPSVAGHFIFSVTARTTADLPSIELISDLSTPQFTNLLLRFQMQWFQICQEAYSGVNFAIYSHNAASATLCLMSPSDLPEDIKNAQKTCQSCIRLKMDNTMKQFQEKLIEIEIEAENLLLARHELVENDRMRNGNREALTALRKRARTTTSSVPSPFKLLMKEIDDSKPLVKEVCATCGNHDSKERTWMMFSGTDIFARIPFHAAHTILEKVNREWIWIEDVEFSNQKACTRIIGTILRAKCTG</sequence>
<gene>
    <name evidence="3" type="ORF">QVD17_31423</name>
</gene>
<reference evidence="3" key="1">
    <citation type="journal article" date="2023" name="bioRxiv">
        <title>Improved chromosome-level genome assembly for marigold (Tagetes erecta).</title>
        <authorList>
            <person name="Jiang F."/>
            <person name="Yuan L."/>
            <person name="Wang S."/>
            <person name="Wang H."/>
            <person name="Xu D."/>
            <person name="Wang A."/>
            <person name="Fan W."/>
        </authorList>
    </citation>
    <scope>NUCLEOTIDE SEQUENCE</scope>
    <source>
        <strain evidence="3">WSJ</strain>
        <tissue evidence="3">Leaf</tissue>
    </source>
</reference>
<evidence type="ECO:0000256" key="1">
    <source>
        <dbReference type="SAM" id="Phobius"/>
    </source>
</evidence>
<evidence type="ECO:0000313" key="4">
    <source>
        <dbReference type="Proteomes" id="UP001229421"/>
    </source>
</evidence>
<accession>A0AAD8NPB0</accession>
<proteinExistence type="predicted"/>
<feature type="domain" description="PGG" evidence="2">
    <location>
        <begin position="36"/>
        <end position="142"/>
    </location>
</feature>
<feature type="transmembrane region" description="Helical" evidence="1">
    <location>
        <begin position="150"/>
        <end position="169"/>
    </location>
</feature>
<dbReference type="PANTHER" id="PTHR24177">
    <property type="entry name" value="CASKIN"/>
    <property type="match status" value="1"/>
</dbReference>
<evidence type="ECO:0000313" key="3">
    <source>
        <dbReference type="EMBL" id="KAK1415638.1"/>
    </source>
</evidence>
<dbReference type="PANTHER" id="PTHR24177:SF443">
    <property type="entry name" value="PGG DOMAIN-CONTAINING PROTEIN"/>
    <property type="match status" value="1"/>
</dbReference>
<keyword evidence="1" id="KW-1133">Transmembrane helix</keyword>
<organism evidence="3 4">
    <name type="scientific">Tagetes erecta</name>
    <name type="common">African marigold</name>
    <dbReference type="NCBI Taxonomy" id="13708"/>
    <lineage>
        <taxon>Eukaryota</taxon>
        <taxon>Viridiplantae</taxon>
        <taxon>Streptophyta</taxon>
        <taxon>Embryophyta</taxon>
        <taxon>Tracheophyta</taxon>
        <taxon>Spermatophyta</taxon>
        <taxon>Magnoliopsida</taxon>
        <taxon>eudicotyledons</taxon>
        <taxon>Gunneridae</taxon>
        <taxon>Pentapetalae</taxon>
        <taxon>asterids</taxon>
        <taxon>campanulids</taxon>
        <taxon>Asterales</taxon>
        <taxon>Asteraceae</taxon>
        <taxon>Asteroideae</taxon>
        <taxon>Heliantheae alliance</taxon>
        <taxon>Tageteae</taxon>
        <taxon>Tagetes</taxon>
    </lineage>
</organism>
<name>A0AAD8NPB0_TARER</name>
<dbReference type="AlphaFoldDB" id="A0AAD8NPB0"/>
<feature type="transmembrane region" description="Helical" evidence="1">
    <location>
        <begin position="39"/>
        <end position="57"/>
    </location>
</feature>
<dbReference type="InterPro" id="IPR026961">
    <property type="entry name" value="PGG_dom"/>
</dbReference>
<keyword evidence="1" id="KW-0812">Transmembrane</keyword>
<keyword evidence="4" id="KW-1185">Reference proteome</keyword>
<dbReference type="EMBL" id="JAUHHV010000008">
    <property type="protein sequence ID" value="KAK1415638.1"/>
    <property type="molecule type" value="Genomic_DNA"/>
</dbReference>
<protein>
    <recommendedName>
        <fullName evidence="2">PGG domain-containing protein</fullName>
    </recommendedName>
</protein>
<feature type="transmembrane region" description="Helical" evidence="1">
    <location>
        <begin position="77"/>
        <end position="102"/>
    </location>
</feature>